<dbReference type="EMBL" id="JAINWA010000001">
    <property type="protein sequence ID" value="MCD1653989.1"/>
    <property type="molecule type" value="Genomic_DNA"/>
</dbReference>
<dbReference type="InterPro" id="IPR025997">
    <property type="entry name" value="SBP_2_dom"/>
</dbReference>
<comment type="similarity">
    <text evidence="2">Belongs to the bacterial solute-binding protein 2 family.</text>
</comment>
<feature type="signal peptide" evidence="4">
    <location>
        <begin position="1"/>
        <end position="20"/>
    </location>
</feature>
<evidence type="ECO:0000256" key="3">
    <source>
        <dbReference type="ARBA" id="ARBA00022729"/>
    </source>
</evidence>
<keyword evidence="7" id="KW-1185">Reference proteome</keyword>
<evidence type="ECO:0000256" key="4">
    <source>
        <dbReference type="SAM" id="SignalP"/>
    </source>
</evidence>
<dbReference type="GO" id="GO:0030288">
    <property type="term" value="C:outer membrane-bounded periplasmic space"/>
    <property type="evidence" value="ECO:0007669"/>
    <property type="project" value="TreeGrafter"/>
</dbReference>
<evidence type="ECO:0000256" key="2">
    <source>
        <dbReference type="ARBA" id="ARBA00007639"/>
    </source>
</evidence>
<evidence type="ECO:0000259" key="5">
    <source>
        <dbReference type="Pfam" id="PF13407"/>
    </source>
</evidence>
<dbReference type="Pfam" id="PF13407">
    <property type="entry name" value="Peripla_BP_4"/>
    <property type="match status" value="1"/>
</dbReference>
<feature type="domain" description="Periplasmic binding protein" evidence="5">
    <location>
        <begin position="33"/>
        <end position="315"/>
    </location>
</feature>
<comment type="caution">
    <text evidence="6">The sequence shown here is derived from an EMBL/GenBank/DDBJ whole genome shotgun (WGS) entry which is preliminary data.</text>
</comment>
<protein>
    <submittedName>
        <fullName evidence="6">Sugar-binding protein</fullName>
    </submittedName>
</protein>
<dbReference type="InterPro" id="IPR028082">
    <property type="entry name" value="Peripla_BP_I"/>
</dbReference>
<accession>A0AAE3EI89</accession>
<dbReference type="PANTHER" id="PTHR30036">
    <property type="entry name" value="D-XYLOSE-BINDING PERIPLASMIC PROTEIN"/>
    <property type="match status" value="1"/>
</dbReference>
<name>A0AAE3EI89_9SPIR</name>
<proteinExistence type="inferred from homology"/>
<reference evidence="6" key="1">
    <citation type="submission" date="2021-08" db="EMBL/GenBank/DDBJ databases">
        <title>Comparative analyses of Brucepasteria parasyntrophica and Teretinema zuelzerae.</title>
        <authorList>
            <person name="Song Y."/>
            <person name="Brune A."/>
        </authorList>
    </citation>
    <scope>NUCLEOTIDE SEQUENCE</scope>
    <source>
        <strain evidence="6">DSM 1903</strain>
    </source>
</reference>
<dbReference type="RefSeq" id="WP_230753709.1">
    <property type="nucleotide sequence ID" value="NZ_JAINWA010000001.1"/>
</dbReference>
<sequence length="367" mass="38856">MKKSIATVIALALVAGSVFAGGGAEKKEAGGMIGLAMPETHVERWQKDGAALLADATAKGYKAEVAYGDADQSKQNQQIQDFLTKGAKLLVIGSVNEGVVSAVADAATDGAIVIAYDRLITGSKDYDYYITFDNYKVGQFQGKAIESALNLAAATKDKPKYITLFAGSPTDNNAKVFFDGAIDVLRPYAEKGSLVIVGPAPLKSSDASFTKITTENWRADIAKARMENLLNNDAKNVVLDAVLAPNDTLARAIIEACATDGKYSGGKLPVVTGQDGEVASIAAIRDGKQNMTVFKDTRKLAAATIELADALLKGADPKIAGARLDTTSYDTGKKVVKAYLLEPVIVNKDNWKAVMVDSGYYKAEDIK</sequence>
<evidence type="ECO:0000313" key="7">
    <source>
        <dbReference type="Proteomes" id="UP001198163"/>
    </source>
</evidence>
<dbReference type="Gene3D" id="3.40.50.2300">
    <property type="match status" value="2"/>
</dbReference>
<dbReference type="InterPro" id="IPR050555">
    <property type="entry name" value="Bact_Solute-Bind_Prot2"/>
</dbReference>
<dbReference type="Proteomes" id="UP001198163">
    <property type="component" value="Unassembled WGS sequence"/>
</dbReference>
<dbReference type="SUPFAM" id="SSF53822">
    <property type="entry name" value="Periplasmic binding protein-like I"/>
    <property type="match status" value="1"/>
</dbReference>
<dbReference type="GO" id="GO:0030246">
    <property type="term" value="F:carbohydrate binding"/>
    <property type="evidence" value="ECO:0007669"/>
    <property type="project" value="TreeGrafter"/>
</dbReference>
<dbReference type="PANTHER" id="PTHR30036:SF1">
    <property type="entry name" value="D-XYLOSE-BINDING PERIPLASMIC PROTEIN"/>
    <property type="match status" value="1"/>
</dbReference>
<gene>
    <name evidence="6" type="ORF">K7J14_04660</name>
</gene>
<feature type="chain" id="PRO_5042199944" evidence="4">
    <location>
        <begin position="21"/>
        <end position="367"/>
    </location>
</feature>
<keyword evidence="3 4" id="KW-0732">Signal</keyword>
<evidence type="ECO:0000313" key="6">
    <source>
        <dbReference type="EMBL" id="MCD1653989.1"/>
    </source>
</evidence>
<comment type="subcellular location">
    <subcellularLocation>
        <location evidence="1">Cell envelope</location>
    </subcellularLocation>
</comment>
<organism evidence="6 7">
    <name type="scientific">Teretinema zuelzerae</name>
    <dbReference type="NCBI Taxonomy" id="156"/>
    <lineage>
        <taxon>Bacteria</taxon>
        <taxon>Pseudomonadati</taxon>
        <taxon>Spirochaetota</taxon>
        <taxon>Spirochaetia</taxon>
        <taxon>Spirochaetales</taxon>
        <taxon>Treponemataceae</taxon>
        <taxon>Teretinema</taxon>
    </lineage>
</organism>
<dbReference type="CDD" id="cd19994">
    <property type="entry name" value="PBP1_ChvE"/>
    <property type="match status" value="1"/>
</dbReference>
<dbReference type="AlphaFoldDB" id="A0AAE3EI89"/>
<evidence type="ECO:0000256" key="1">
    <source>
        <dbReference type="ARBA" id="ARBA00004196"/>
    </source>
</evidence>